<dbReference type="InterPro" id="IPR030689">
    <property type="entry name" value="Cytochrome_b"/>
</dbReference>
<comment type="function">
    <text evidence="1 14">Component of the ubiquinol-cytochrome c reductase complex (complex III or cytochrome b-c1 complex), which is a respiratory chain that generates an electrochemical potential coupled to ATP synthesis.</text>
</comment>
<dbReference type="InterPro" id="IPR016174">
    <property type="entry name" value="Di-haem_cyt_TM"/>
</dbReference>
<evidence type="ECO:0000256" key="1">
    <source>
        <dbReference type="ARBA" id="ARBA00002444"/>
    </source>
</evidence>
<evidence type="ECO:0000256" key="9">
    <source>
        <dbReference type="ARBA" id="ARBA00022723"/>
    </source>
</evidence>
<keyword evidence="7 14" id="KW-0679">Respiratory chain</keyword>
<feature type="transmembrane region" description="Helical" evidence="15">
    <location>
        <begin position="348"/>
        <end position="365"/>
    </location>
</feature>
<feature type="transmembrane region" description="Helical" evidence="15">
    <location>
        <begin position="410"/>
        <end position="433"/>
    </location>
</feature>
<dbReference type="Pfam" id="PF00033">
    <property type="entry name" value="Cytochrome_B"/>
    <property type="match status" value="1"/>
</dbReference>
<evidence type="ECO:0000256" key="8">
    <source>
        <dbReference type="ARBA" id="ARBA00022692"/>
    </source>
</evidence>
<dbReference type="PROSITE" id="PS51003">
    <property type="entry name" value="CYTB_CTER"/>
    <property type="match status" value="1"/>
</dbReference>
<keyword evidence="9" id="KW-0479">Metal-binding</keyword>
<evidence type="ECO:0000259" key="17">
    <source>
        <dbReference type="PROSITE" id="PS51003"/>
    </source>
</evidence>
<protein>
    <recommendedName>
        <fullName evidence="4 14">Cytochrome b</fullName>
    </recommendedName>
</protein>
<dbReference type="SUPFAM" id="SSF81648">
    <property type="entry name" value="a domain/subunit of cytochrome bc1 complex (Ubiquinol-cytochrome c reductase)"/>
    <property type="match status" value="2"/>
</dbReference>
<comment type="similarity">
    <text evidence="14">Belongs to the cytochrome b family.</text>
</comment>
<keyword evidence="10 14" id="KW-0249">Electron transport</keyword>
<sequence length="481" mass="54571">MAEFKEISPNASAGAKLYNWLDNRFPTLFAEYRKHMSEYYAPKNFNFWYFFGSLALLVLVIQVVTGIFLVMHYKPDAAKAFESVEYIMRDVPGGWFIRYMHSTGASAFFIVVYLHMYRGLIYGSYRKPRELVWVFGCAIFLCLMAEAFMGYLLPWGQMSYWGAQVIVNLFSAIPFIGPDLSLLIRGDYVVGDATLNRFFSFHVIAVPLVLIGLVVAHLLALHDVGSNNPDGIEIKKGPKGNRWSPDAPTDGVPFHPYYSVHDIVGVGVFLMIYFAVLFFAPEMGGYFLEYNNFIPADPLVTPAHIAPVWYFTPFYSMLRATTDTMVNVLSLIVALATVLAWLKGRGSMKSKIILTVAAIVGIVLLKTFDPKFWGVIVMGGSVIILFFLPWLDRSPARSIRYRPDWHKTVYAVFIIWFIVLMILGIMVPGPIFSQPSLEWLTNERVALVGTLVYFGFFLLMPWWSQLGTPKPVPDRVTFKPH</sequence>
<feature type="transmembrane region" description="Helical" evidence="15">
    <location>
        <begin position="132"/>
        <end position="153"/>
    </location>
</feature>
<dbReference type="InterPro" id="IPR048259">
    <property type="entry name" value="Cytochrome_b_N_euk/bac"/>
</dbReference>
<evidence type="ECO:0000313" key="19">
    <source>
        <dbReference type="Proteomes" id="UP001589834"/>
    </source>
</evidence>
<feature type="transmembrane region" description="Helical" evidence="15">
    <location>
        <begin position="99"/>
        <end position="120"/>
    </location>
</feature>
<evidence type="ECO:0000313" key="18">
    <source>
        <dbReference type="EMBL" id="MFC0592759.1"/>
    </source>
</evidence>
<accession>A0ABV6PSD9</accession>
<organism evidence="18 19">
    <name type="scientific">Ottowia pentelensis</name>
    <dbReference type="NCBI Taxonomy" id="511108"/>
    <lineage>
        <taxon>Bacteria</taxon>
        <taxon>Pseudomonadati</taxon>
        <taxon>Pseudomonadota</taxon>
        <taxon>Betaproteobacteria</taxon>
        <taxon>Burkholderiales</taxon>
        <taxon>Comamonadaceae</taxon>
        <taxon>Ottowia</taxon>
    </lineage>
</organism>
<feature type="domain" description="Cytochrome b/b6 N-terminal region profile" evidence="16">
    <location>
        <begin position="17"/>
        <end position="230"/>
    </location>
</feature>
<evidence type="ECO:0000256" key="5">
    <source>
        <dbReference type="ARBA" id="ARBA00022448"/>
    </source>
</evidence>
<gene>
    <name evidence="18" type="ORF">ACFFGG_09335</name>
</gene>
<name>A0ABV6PSD9_9BURK</name>
<keyword evidence="11 15" id="KW-1133">Transmembrane helix</keyword>
<evidence type="ECO:0000256" key="10">
    <source>
        <dbReference type="ARBA" id="ARBA00022982"/>
    </source>
</evidence>
<evidence type="ECO:0000256" key="13">
    <source>
        <dbReference type="ARBA" id="ARBA00023136"/>
    </source>
</evidence>
<dbReference type="RefSeq" id="WP_377482460.1">
    <property type="nucleotide sequence ID" value="NZ_JBHLTN010000018.1"/>
</dbReference>
<dbReference type="Proteomes" id="UP001589834">
    <property type="component" value="Unassembled WGS sequence"/>
</dbReference>
<keyword evidence="19" id="KW-1185">Reference proteome</keyword>
<comment type="caution">
    <text evidence="18">The sequence shown here is derived from an EMBL/GenBank/DDBJ whole genome shotgun (WGS) entry which is preliminary data.</text>
</comment>
<feature type="transmembrane region" description="Helical" evidence="15">
    <location>
        <begin position="159"/>
        <end position="177"/>
    </location>
</feature>
<evidence type="ECO:0000256" key="15">
    <source>
        <dbReference type="SAM" id="Phobius"/>
    </source>
</evidence>
<feature type="transmembrane region" description="Helical" evidence="15">
    <location>
        <begin position="372"/>
        <end position="390"/>
    </location>
</feature>
<keyword evidence="12" id="KW-0408">Iron</keyword>
<dbReference type="InterPro" id="IPR036150">
    <property type="entry name" value="Cyt_b/b6_C_sf"/>
</dbReference>
<keyword evidence="13 15" id="KW-0472">Membrane</keyword>
<feature type="transmembrane region" description="Helical" evidence="15">
    <location>
        <begin position="445"/>
        <end position="463"/>
    </location>
</feature>
<evidence type="ECO:0000259" key="16">
    <source>
        <dbReference type="PROSITE" id="PS51002"/>
    </source>
</evidence>
<comment type="subunit">
    <text evidence="3 14">The main subunits of complex b-c1 are: cytochrome b, cytochrome c1 and the Rieske protein.</text>
</comment>
<dbReference type="SUPFAM" id="SSF81342">
    <property type="entry name" value="Transmembrane di-heme cytochromes"/>
    <property type="match status" value="1"/>
</dbReference>
<evidence type="ECO:0000256" key="4">
    <source>
        <dbReference type="ARBA" id="ARBA00013531"/>
    </source>
</evidence>
<dbReference type="Gene3D" id="1.20.810.10">
    <property type="entry name" value="Cytochrome Bc1 Complex, Chain C"/>
    <property type="match status" value="1"/>
</dbReference>
<dbReference type="PROSITE" id="PS51002">
    <property type="entry name" value="CYTB_NTER"/>
    <property type="match status" value="1"/>
</dbReference>
<feature type="domain" description="Cytochrome b/b6 C-terminal region profile" evidence="17">
    <location>
        <begin position="244"/>
        <end position="474"/>
    </location>
</feature>
<evidence type="ECO:0000256" key="7">
    <source>
        <dbReference type="ARBA" id="ARBA00022660"/>
    </source>
</evidence>
<dbReference type="Pfam" id="PF00032">
    <property type="entry name" value="Cytochrom_B_C"/>
    <property type="match status" value="2"/>
</dbReference>
<dbReference type="PANTHER" id="PTHR19271:SF16">
    <property type="entry name" value="CYTOCHROME B"/>
    <property type="match status" value="1"/>
</dbReference>
<comment type="cofactor">
    <cofactor evidence="14">
        <name>heme b</name>
        <dbReference type="ChEBI" id="CHEBI:60344"/>
    </cofactor>
    <text evidence="14">Binds 2 heme groups non-covalently.</text>
</comment>
<dbReference type="PANTHER" id="PTHR19271">
    <property type="entry name" value="CYTOCHROME B"/>
    <property type="match status" value="1"/>
</dbReference>
<comment type="subcellular location">
    <subcellularLocation>
        <location evidence="2">Membrane</location>
        <topology evidence="2">Multi-pass membrane protein</topology>
    </subcellularLocation>
</comment>
<dbReference type="EMBL" id="JBHLTN010000018">
    <property type="protein sequence ID" value="MFC0592759.1"/>
    <property type="molecule type" value="Genomic_DNA"/>
</dbReference>
<keyword evidence="6 14" id="KW-0349">Heme</keyword>
<keyword evidence="5 14" id="KW-0813">Transport</keyword>
<evidence type="ECO:0000256" key="11">
    <source>
        <dbReference type="ARBA" id="ARBA00022989"/>
    </source>
</evidence>
<keyword evidence="8 14" id="KW-0812">Transmembrane</keyword>
<evidence type="ECO:0000256" key="6">
    <source>
        <dbReference type="ARBA" id="ARBA00022617"/>
    </source>
</evidence>
<feature type="transmembrane region" description="Helical" evidence="15">
    <location>
        <begin position="47"/>
        <end position="71"/>
    </location>
</feature>
<feature type="transmembrane region" description="Helical" evidence="15">
    <location>
        <begin position="324"/>
        <end position="342"/>
    </location>
</feature>
<dbReference type="InterPro" id="IPR005797">
    <property type="entry name" value="Cyt_b/b6_N"/>
</dbReference>
<dbReference type="InterPro" id="IPR005798">
    <property type="entry name" value="Cyt_b/b6_C"/>
</dbReference>
<reference evidence="18 19" key="1">
    <citation type="submission" date="2024-09" db="EMBL/GenBank/DDBJ databases">
        <authorList>
            <person name="Sun Q."/>
            <person name="Mori K."/>
        </authorList>
    </citation>
    <scope>NUCLEOTIDE SEQUENCE [LARGE SCALE GENOMIC DNA]</scope>
    <source>
        <strain evidence="18 19">NCAIM B.02336</strain>
    </source>
</reference>
<dbReference type="PIRSF" id="PIRSF038885">
    <property type="entry name" value="COB"/>
    <property type="match status" value="1"/>
</dbReference>
<evidence type="ECO:0000256" key="2">
    <source>
        <dbReference type="ARBA" id="ARBA00004141"/>
    </source>
</evidence>
<feature type="transmembrane region" description="Helical" evidence="15">
    <location>
        <begin position="263"/>
        <end position="280"/>
    </location>
</feature>
<evidence type="ECO:0000256" key="12">
    <source>
        <dbReference type="ARBA" id="ARBA00023004"/>
    </source>
</evidence>
<feature type="transmembrane region" description="Helical" evidence="15">
    <location>
        <begin position="198"/>
        <end position="220"/>
    </location>
</feature>
<evidence type="ECO:0000256" key="3">
    <source>
        <dbReference type="ARBA" id="ARBA00011649"/>
    </source>
</evidence>
<dbReference type="InterPro" id="IPR027387">
    <property type="entry name" value="Cytb/b6-like_sf"/>
</dbReference>
<dbReference type="CDD" id="cd00284">
    <property type="entry name" value="Cytochrome_b_N"/>
    <property type="match status" value="1"/>
</dbReference>
<proteinExistence type="inferred from homology"/>
<evidence type="ECO:0000256" key="14">
    <source>
        <dbReference type="RuleBase" id="RU003385"/>
    </source>
</evidence>